<dbReference type="PIRSF" id="PIRSF002741">
    <property type="entry name" value="MppA"/>
    <property type="match status" value="1"/>
</dbReference>
<proteinExistence type="inferred from homology"/>
<evidence type="ECO:0000256" key="5">
    <source>
        <dbReference type="SAM" id="SignalP"/>
    </source>
</evidence>
<dbReference type="Proteomes" id="UP001321492">
    <property type="component" value="Unassembled WGS sequence"/>
</dbReference>
<evidence type="ECO:0000313" key="7">
    <source>
        <dbReference type="EMBL" id="MDJ1158524.1"/>
    </source>
</evidence>
<evidence type="ECO:0000256" key="1">
    <source>
        <dbReference type="ARBA" id="ARBA00004418"/>
    </source>
</evidence>
<dbReference type="Gene3D" id="3.40.190.10">
    <property type="entry name" value="Periplasmic binding protein-like II"/>
    <property type="match status" value="1"/>
</dbReference>
<reference evidence="7 8" key="1">
    <citation type="submission" date="2023-05" db="EMBL/GenBank/DDBJ databases">
        <title>Chelatococcus sp. nov., a moderately thermophilic bacterium isolated from hot spring microbial mat.</title>
        <authorList>
            <person name="Hu C.-J."/>
            <person name="Li W.-J."/>
        </authorList>
    </citation>
    <scope>NUCLEOTIDE SEQUENCE [LARGE SCALE GENOMIC DNA]</scope>
    <source>
        <strain evidence="7 8">SYSU G07232</strain>
    </source>
</reference>
<feature type="domain" description="Solute-binding protein family 5" evidence="6">
    <location>
        <begin position="68"/>
        <end position="449"/>
    </location>
</feature>
<sequence>MGRPWKLSFISAIASFAMTGLAAAEVVYHRGNAGEPKTLDQHQTSIDVEKNVLKDLYEGLVAYNPKGEIIPGVAESWSIGGDGTVYTFKLRDAGKWSNGDPVKASDFVYSFRRIMNPATAAKYANLLYPIKNAEKVNKGELKPEELGVKAADDKTLVITLERPTPYFLELLQHQTGLPLHQASVEKFGKDFVKPGNLVSNGAYLLAENVPNDHIKLTKNPNYWNAKSVQIDTVFFYPTEDNAAAVRRFMAGELDTNYQFPIDQLPFLREKLGAQVRTPPYLALEYYAINVTKPPFNDPRVRKALSMAVDRDYLAEKVWGGAALPAYNIVPPGLNGYALADVDYKSLSQLDREDQAKALLKEAGYGPGGKPLKIEIRYNTNESHKKTATAVADMWKTVLGAEVTLLNTDVKTHYAHLQNRGDFDVARAGWVADYSDPQNFLFLGLSNNRVGNYSQYNSAAFDAAMAKSDVTIDPAERMKVLRTAEDTMMKDGPIIPLLNRASLHLVSNRVKGWVDNVQNDHRSQDLRIER</sequence>
<evidence type="ECO:0000259" key="6">
    <source>
        <dbReference type="Pfam" id="PF00496"/>
    </source>
</evidence>
<dbReference type="Gene3D" id="3.90.76.10">
    <property type="entry name" value="Dipeptide-binding Protein, Domain 1"/>
    <property type="match status" value="1"/>
</dbReference>
<dbReference type="Pfam" id="PF00496">
    <property type="entry name" value="SBP_bac_5"/>
    <property type="match status" value="1"/>
</dbReference>
<dbReference type="InterPro" id="IPR030678">
    <property type="entry name" value="Peptide/Ni-bd"/>
</dbReference>
<dbReference type="InterPro" id="IPR000914">
    <property type="entry name" value="SBP_5_dom"/>
</dbReference>
<feature type="chain" id="PRO_5047099034" evidence="5">
    <location>
        <begin position="23"/>
        <end position="529"/>
    </location>
</feature>
<dbReference type="PANTHER" id="PTHR30290">
    <property type="entry name" value="PERIPLASMIC BINDING COMPONENT OF ABC TRANSPORTER"/>
    <property type="match status" value="1"/>
</dbReference>
<organism evidence="7 8">
    <name type="scientific">Chelatococcus albus</name>
    <dbReference type="NCBI Taxonomy" id="3047466"/>
    <lineage>
        <taxon>Bacteria</taxon>
        <taxon>Pseudomonadati</taxon>
        <taxon>Pseudomonadota</taxon>
        <taxon>Alphaproteobacteria</taxon>
        <taxon>Hyphomicrobiales</taxon>
        <taxon>Chelatococcaceae</taxon>
        <taxon>Chelatococcus</taxon>
    </lineage>
</organism>
<dbReference type="RefSeq" id="WP_283740514.1">
    <property type="nucleotide sequence ID" value="NZ_JASJEV010000005.1"/>
</dbReference>
<comment type="subcellular location">
    <subcellularLocation>
        <location evidence="1">Periplasm</location>
    </subcellularLocation>
</comment>
<keyword evidence="4 5" id="KW-0732">Signal</keyword>
<evidence type="ECO:0000256" key="4">
    <source>
        <dbReference type="ARBA" id="ARBA00022729"/>
    </source>
</evidence>
<comment type="similarity">
    <text evidence="2">Belongs to the bacterial solute-binding protein 5 family.</text>
</comment>
<dbReference type="InterPro" id="IPR039424">
    <property type="entry name" value="SBP_5"/>
</dbReference>
<feature type="signal peptide" evidence="5">
    <location>
        <begin position="1"/>
        <end position="22"/>
    </location>
</feature>
<evidence type="ECO:0000313" key="8">
    <source>
        <dbReference type="Proteomes" id="UP001321492"/>
    </source>
</evidence>
<dbReference type="EMBL" id="JASJEV010000005">
    <property type="protein sequence ID" value="MDJ1158524.1"/>
    <property type="molecule type" value="Genomic_DNA"/>
</dbReference>
<dbReference type="PANTHER" id="PTHR30290:SF10">
    <property type="entry name" value="PERIPLASMIC OLIGOPEPTIDE-BINDING PROTEIN-RELATED"/>
    <property type="match status" value="1"/>
</dbReference>
<name>A0ABT7AGN1_9HYPH</name>
<protein>
    <submittedName>
        <fullName evidence="7">Peptide ABC transporter substrate-binding protein</fullName>
    </submittedName>
</protein>
<evidence type="ECO:0000256" key="2">
    <source>
        <dbReference type="ARBA" id="ARBA00005695"/>
    </source>
</evidence>
<keyword evidence="3" id="KW-0813">Transport</keyword>
<keyword evidence="8" id="KW-1185">Reference proteome</keyword>
<gene>
    <name evidence="7" type="ORF">QNA08_09780</name>
</gene>
<comment type="caution">
    <text evidence="7">The sequence shown here is derived from an EMBL/GenBank/DDBJ whole genome shotgun (WGS) entry which is preliminary data.</text>
</comment>
<accession>A0ABT7AGN1</accession>
<dbReference type="Gene3D" id="3.10.105.10">
    <property type="entry name" value="Dipeptide-binding Protein, Domain 3"/>
    <property type="match status" value="1"/>
</dbReference>
<evidence type="ECO:0000256" key="3">
    <source>
        <dbReference type="ARBA" id="ARBA00022448"/>
    </source>
</evidence>
<dbReference type="SUPFAM" id="SSF53850">
    <property type="entry name" value="Periplasmic binding protein-like II"/>
    <property type="match status" value="1"/>
</dbReference>
<dbReference type="CDD" id="cd08504">
    <property type="entry name" value="PBP2_OppA"/>
    <property type="match status" value="1"/>
</dbReference>